<evidence type="ECO:0000259" key="7">
    <source>
        <dbReference type="PROSITE" id="PS51383"/>
    </source>
</evidence>
<dbReference type="EMBL" id="JAIULA010000010">
    <property type="protein sequence ID" value="MCP0887011.1"/>
    <property type="molecule type" value="Genomic_DNA"/>
</dbReference>
<comment type="similarity">
    <text evidence="6">Belongs to the NnrD/CARKD family.</text>
</comment>
<comment type="catalytic activity">
    <reaction evidence="6">
        <text>(6S)-NADHX + ADP = AMP + phosphate + NADH + H(+)</text>
        <dbReference type="Rhea" id="RHEA:32223"/>
        <dbReference type="ChEBI" id="CHEBI:15378"/>
        <dbReference type="ChEBI" id="CHEBI:43474"/>
        <dbReference type="ChEBI" id="CHEBI:57945"/>
        <dbReference type="ChEBI" id="CHEBI:64074"/>
        <dbReference type="ChEBI" id="CHEBI:456215"/>
        <dbReference type="ChEBI" id="CHEBI:456216"/>
        <dbReference type="EC" id="4.2.1.136"/>
    </reaction>
</comment>
<feature type="binding site" evidence="6">
    <location>
        <position position="155"/>
    </location>
    <ligand>
        <name>(6S)-NADPHX</name>
        <dbReference type="ChEBI" id="CHEBI:64076"/>
    </ligand>
</feature>
<dbReference type="InterPro" id="IPR000631">
    <property type="entry name" value="CARKD"/>
</dbReference>
<dbReference type="GO" id="GO:0052856">
    <property type="term" value="F:NAD(P)HX epimerase activity"/>
    <property type="evidence" value="ECO:0007669"/>
    <property type="project" value="TreeGrafter"/>
</dbReference>
<dbReference type="RefSeq" id="WP_253360514.1">
    <property type="nucleotide sequence ID" value="NZ_JAIULA010000010.1"/>
</dbReference>
<dbReference type="Proteomes" id="UP001139006">
    <property type="component" value="Unassembled WGS sequence"/>
</dbReference>
<keyword evidence="1 6" id="KW-0547">Nucleotide-binding</keyword>
<keyword evidence="9" id="KW-1185">Reference proteome</keyword>
<proteinExistence type="inferred from homology"/>
<keyword evidence="5 6" id="KW-0456">Lyase</keyword>
<organism evidence="8 9">
    <name type="scientific">Ligilactobacillus ubinensis</name>
    <dbReference type="NCBI Taxonomy" id="2876789"/>
    <lineage>
        <taxon>Bacteria</taxon>
        <taxon>Bacillati</taxon>
        <taxon>Bacillota</taxon>
        <taxon>Bacilli</taxon>
        <taxon>Lactobacillales</taxon>
        <taxon>Lactobacillaceae</taxon>
        <taxon>Ligilactobacillus</taxon>
    </lineage>
</organism>
<evidence type="ECO:0000256" key="1">
    <source>
        <dbReference type="ARBA" id="ARBA00022741"/>
    </source>
</evidence>
<comment type="catalytic activity">
    <reaction evidence="6">
        <text>(6S)-NADPHX + ADP = AMP + phosphate + NADPH + H(+)</text>
        <dbReference type="Rhea" id="RHEA:32235"/>
        <dbReference type="ChEBI" id="CHEBI:15378"/>
        <dbReference type="ChEBI" id="CHEBI:43474"/>
        <dbReference type="ChEBI" id="CHEBI:57783"/>
        <dbReference type="ChEBI" id="CHEBI:64076"/>
        <dbReference type="ChEBI" id="CHEBI:456215"/>
        <dbReference type="ChEBI" id="CHEBI:456216"/>
        <dbReference type="EC" id="4.2.1.136"/>
    </reaction>
</comment>
<dbReference type="GO" id="GO:0005524">
    <property type="term" value="F:ATP binding"/>
    <property type="evidence" value="ECO:0007669"/>
    <property type="project" value="UniProtKB-KW"/>
</dbReference>
<feature type="binding site" evidence="6">
    <location>
        <position position="101"/>
    </location>
    <ligand>
        <name>(6S)-NADPHX</name>
        <dbReference type="ChEBI" id="CHEBI:64076"/>
    </ligand>
</feature>
<keyword evidence="2 6" id="KW-0067">ATP-binding</keyword>
<dbReference type="PANTHER" id="PTHR12592">
    <property type="entry name" value="ATP-DEPENDENT (S)-NAD(P)H-HYDRATE DEHYDRATASE FAMILY MEMBER"/>
    <property type="match status" value="1"/>
</dbReference>
<feature type="binding site" evidence="6">
    <location>
        <position position="218"/>
    </location>
    <ligand>
        <name>AMP</name>
        <dbReference type="ChEBI" id="CHEBI:456215"/>
    </ligand>
</feature>
<evidence type="ECO:0000256" key="5">
    <source>
        <dbReference type="ARBA" id="ARBA00023239"/>
    </source>
</evidence>
<evidence type="ECO:0000256" key="4">
    <source>
        <dbReference type="ARBA" id="ARBA00023027"/>
    </source>
</evidence>
<comment type="caution">
    <text evidence="8">The sequence shown here is derived from an EMBL/GenBank/DDBJ whole genome shotgun (WGS) entry which is preliminary data.</text>
</comment>
<comment type="cofactor">
    <cofactor evidence="6">
        <name>Mg(2+)</name>
        <dbReference type="ChEBI" id="CHEBI:18420"/>
    </cofactor>
</comment>
<dbReference type="GO" id="GO:0052855">
    <property type="term" value="F:ADP-dependent NAD(P)H-hydrate dehydratase activity"/>
    <property type="evidence" value="ECO:0007669"/>
    <property type="project" value="UniProtKB-UniRule"/>
</dbReference>
<dbReference type="GO" id="GO:0046496">
    <property type="term" value="P:nicotinamide nucleotide metabolic process"/>
    <property type="evidence" value="ECO:0007669"/>
    <property type="project" value="UniProtKB-UniRule"/>
</dbReference>
<feature type="binding site" evidence="6">
    <location>
        <begin position="189"/>
        <end position="193"/>
    </location>
    <ligand>
        <name>AMP</name>
        <dbReference type="ChEBI" id="CHEBI:456215"/>
    </ligand>
</feature>
<evidence type="ECO:0000256" key="2">
    <source>
        <dbReference type="ARBA" id="ARBA00022840"/>
    </source>
</evidence>
<keyword evidence="3 6" id="KW-0521">NADP</keyword>
<dbReference type="GO" id="GO:0110051">
    <property type="term" value="P:metabolite repair"/>
    <property type="evidence" value="ECO:0007669"/>
    <property type="project" value="TreeGrafter"/>
</dbReference>
<evidence type="ECO:0000256" key="6">
    <source>
        <dbReference type="HAMAP-Rule" id="MF_01965"/>
    </source>
</evidence>
<reference evidence="8 9" key="1">
    <citation type="journal article" date="2023" name="Int. J. Syst. Evol. Microbiol.">
        <title>Ligilactobacillus ubinensis sp. nov., a novel species isolated from the wild ferment of a durian fruit (Durio zibethinus).</title>
        <authorList>
            <person name="Heng Y.C."/>
            <person name="Menon N."/>
            <person name="Chen B."/>
            <person name="Loo B.Z.L."/>
            <person name="Wong G.W.J."/>
            <person name="Lim A.C.H."/>
            <person name="Silvaraju S."/>
            <person name="Kittelmann S."/>
        </authorList>
    </citation>
    <scope>NUCLEOTIDE SEQUENCE [LARGE SCALE GENOMIC DNA]</scope>
    <source>
        <strain evidence="8 9">WILCCON 0076</strain>
    </source>
</reference>
<evidence type="ECO:0000313" key="9">
    <source>
        <dbReference type="Proteomes" id="UP001139006"/>
    </source>
</evidence>
<evidence type="ECO:0000256" key="3">
    <source>
        <dbReference type="ARBA" id="ARBA00022857"/>
    </source>
</evidence>
<dbReference type="InterPro" id="IPR017953">
    <property type="entry name" value="Carbohydrate_kinase_pred_CS"/>
</dbReference>
<dbReference type="SUPFAM" id="SSF53613">
    <property type="entry name" value="Ribokinase-like"/>
    <property type="match status" value="1"/>
</dbReference>
<evidence type="ECO:0000313" key="8">
    <source>
        <dbReference type="EMBL" id="MCP0887011.1"/>
    </source>
</evidence>
<protein>
    <recommendedName>
        <fullName evidence="6">ADP-dependent (S)-NAD(P)H-hydrate dehydratase</fullName>
        <ecNumber evidence="6">4.2.1.136</ecNumber>
    </recommendedName>
    <alternativeName>
        <fullName evidence="6">ADP-dependent NAD(P)HX dehydratase</fullName>
    </alternativeName>
</protein>
<dbReference type="InterPro" id="IPR029056">
    <property type="entry name" value="Ribokinase-like"/>
</dbReference>
<dbReference type="PANTHER" id="PTHR12592:SF0">
    <property type="entry name" value="ATP-DEPENDENT (S)-NAD(P)H-HYDRATE DEHYDRATASE"/>
    <property type="match status" value="1"/>
</dbReference>
<dbReference type="EC" id="4.2.1.136" evidence="6"/>
<dbReference type="AlphaFoldDB" id="A0A9X2JMD9"/>
<accession>A0A9X2JMD9</accession>
<dbReference type="NCBIfam" id="TIGR00196">
    <property type="entry name" value="yjeF_cterm"/>
    <property type="match status" value="1"/>
</dbReference>
<feature type="domain" description="YjeF C-terminal" evidence="7">
    <location>
        <begin position="5"/>
        <end position="278"/>
    </location>
</feature>
<feature type="binding site" evidence="6">
    <location>
        <position position="219"/>
    </location>
    <ligand>
        <name>(6S)-NADPHX</name>
        <dbReference type="ChEBI" id="CHEBI:64076"/>
    </ligand>
</feature>
<comment type="subunit">
    <text evidence="6">Homotetramer.</text>
</comment>
<dbReference type="CDD" id="cd01171">
    <property type="entry name" value="YXKO-related"/>
    <property type="match status" value="1"/>
</dbReference>
<comment type="function">
    <text evidence="6">Catalyzes the dehydration of the S-form of NAD(P)HX at the expense of ADP, which is converted to AMP. Together with NAD(P)HX epimerase, which catalyzes the epimerization of the S- and R-forms, the enzyme allows the repair of both epimers of NAD(P)HX, a damaged form of NAD(P)H that is a result of enzymatic or heat-dependent hydration.</text>
</comment>
<gene>
    <name evidence="6" type="primary">nnrD</name>
    <name evidence="8" type="ORF">LB941_06640</name>
</gene>
<dbReference type="PROSITE" id="PS51383">
    <property type="entry name" value="YJEF_C_3"/>
    <property type="match status" value="1"/>
</dbReference>
<dbReference type="PROSITE" id="PS01049">
    <property type="entry name" value="YJEF_C_1"/>
    <property type="match status" value="1"/>
</dbReference>
<dbReference type="HAMAP" id="MF_01965">
    <property type="entry name" value="NADHX_dehydratase"/>
    <property type="match status" value="1"/>
</dbReference>
<feature type="binding site" evidence="6">
    <location>
        <position position="40"/>
    </location>
    <ligand>
        <name>(6S)-NADPHX</name>
        <dbReference type="ChEBI" id="CHEBI:64076"/>
    </ligand>
</feature>
<name>A0A9X2JMD9_9LACO</name>
<dbReference type="Gene3D" id="3.40.1190.20">
    <property type="match status" value="1"/>
</dbReference>
<sequence length="281" mass="30044">MKKIADDILNKVISSRPIISYKGSFGRVITIGGNEEYGGAIIMATNAAVHAGAGLVTCATSKINVTALHAQLPEAMFIDYTDTTKLNQAITKSNVVVIGPGLGTTAQSLAILKTTIAALSANHFIIVDGSAITLLAKNRNLLSQLKIANVIFTPHEMEWQRLSGIPIPNQDIKSNQSKQESLSANVVLKKYHTEIYHTNGSISQLSIGGPYMSTGGMGDTLTGIIAAFLCQFKQVSTSDRIDAAVYIHSAVASSLATQKYVVLPSDIIAELQHYMLISQKK</sequence>
<keyword evidence="4 6" id="KW-0520">NAD</keyword>
<dbReference type="Pfam" id="PF01256">
    <property type="entry name" value="Carb_kinase"/>
    <property type="match status" value="1"/>
</dbReference>
<dbReference type="PROSITE" id="PS01050">
    <property type="entry name" value="YJEF_C_2"/>
    <property type="match status" value="1"/>
</dbReference>